<organism evidence="1 2">
    <name type="scientific">Caerostris darwini</name>
    <dbReference type="NCBI Taxonomy" id="1538125"/>
    <lineage>
        <taxon>Eukaryota</taxon>
        <taxon>Metazoa</taxon>
        <taxon>Ecdysozoa</taxon>
        <taxon>Arthropoda</taxon>
        <taxon>Chelicerata</taxon>
        <taxon>Arachnida</taxon>
        <taxon>Araneae</taxon>
        <taxon>Araneomorphae</taxon>
        <taxon>Entelegynae</taxon>
        <taxon>Araneoidea</taxon>
        <taxon>Araneidae</taxon>
        <taxon>Caerostris</taxon>
    </lineage>
</organism>
<sequence length="126" mass="14460">MNYMTPFLYCPGCNTIPAKERDLLSGLSLCWDLGANSEDSCLSSYLKEDSFPRDSAESIKPSEESLLKQHCKHHYIVSPQRSKNPGRSRGMHGRRRLTLRNWSLIKMNVPDRVNELHDTISLLLRV</sequence>
<dbReference type="EMBL" id="BPLQ01011751">
    <property type="protein sequence ID" value="GIY60162.1"/>
    <property type="molecule type" value="Genomic_DNA"/>
</dbReference>
<evidence type="ECO:0000313" key="1">
    <source>
        <dbReference type="EMBL" id="GIY60162.1"/>
    </source>
</evidence>
<accession>A0AAV4UQY4</accession>
<dbReference type="Proteomes" id="UP001054837">
    <property type="component" value="Unassembled WGS sequence"/>
</dbReference>
<name>A0AAV4UQY4_9ARAC</name>
<dbReference type="AlphaFoldDB" id="A0AAV4UQY4"/>
<protein>
    <submittedName>
        <fullName evidence="1">Uncharacterized protein</fullName>
    </submittedName>
</protein>
<evidence type="ECO:0000313" key="2">
    <source>
        <dbReference type="Proteomes" id="UP001054837"/>
    </source>
</evidence>
<keyword evidence="2" id="KW-1185">Reference proteome</keyword>
<comment type="caution">
    <text evidence="1">The sequence shown here is derived from an EMBL/GenBank/DDBJ whole genome shotgun (WGS) entry which is preliminary data.</text>
</comment>
<gene>
    <name evidence="1" type="ORF">CDAR_39181</name>
</gene>
<proteinExistence type="predicted"/>
<reference evidence="1 2" key="1">
    <citation type="submission" date="2021-06" db="EMBL/GenBank/DDBJ databases">
        <title>Caerostris darwini draft genome.</title>
        <authorList>
            <person name="Kono N."/>
            <person name="Arakawa K."/>
        </authorList>
    </citation>
    <scope>NUCLEOTIDE SEQUENCE [LARGE SCALE GENOMIC DNA]</scope>
</reference>